<dbReference type="Proteomes" id="UP001501692">
    <property type="component" value="Unassembled WGS sequence"/>
</dbReference>
<comment type="caution">
    <text evidence="1">The sequence shown here is derived from an EMBL/GenBank/DDBJ whole genome shotgun (WGS) entry which is preliminary data.</text>
</comment>
<sequence length="163" mass="19304">MHVVNLHKRIIKQPKAEVAILLKTLSAKDDKVWPKDNWPAMRFKNGLIEGEIGGHGIIRYSVEEYILGEKIVFKFLKPKGFNGIHKFEIEEINSHQTQVKHSIIMDTQGFLATFKWLLVIRWLHDALIENAFDTIENNFLEVKKHTKWNVWVSLWRFIFKKLR</sequence>
<accession>A0ABP9HPB3</accession>
<evidence type="ECO:0000313" key="2">
    <source>
        <dbReference type="Proteomes" id="UP001501692"/>
    </source>
</evidence>
<evidence type="ECO:0008006" key="3">
    <source>
        <dbReference type="Google" id="ProtNLM"/>
    </source>
</evidence>
<evidence type="ECO:0000313" key="1">
    <source>
        <dbReference type="EMBL" id="GAA4975391.1"/>
    </source>
</evidence>
<organism evidence="1 2">
    <name type="scientific">Algibacter aquimarinus</name>
    <dbReference type="NCBI Taxonomy" id="1136748"/>
    <lineage>
        <taxon>Bacteria</taxon>
        <taxon>Pseudomonadati</taxon>
        <taxon>Bacteroidota</taxon>
        <taxon>Flavobacteriia</taxon>
        <taxon>Flavobacteriales</taxon>
        <taxon>Flavobacteriaceae</taxon>
        <taxon>Algibacter</taxon>
    </lineage>
</organism>
<keyword evidence="2" id="KW-1185">Reference proteome</keyword>
<reference evidence="2" key="1">
    <citation type="journal article" date="2019" name="Int. J. Syst. Evol. Microbiol.">
        <title>The Global Catalogue of Microorganisms (GCM) 10K type strain sequencing project: providing services to taxonomists for standard genome sequencing and annotation.</title>
        <authorList>
            <consortium name="The Broad Institute Genomics Platform"/>
            <consortium name="The Broad Institute Genome Sequencing Center for Infectious Disease"/>
            <person name="Wu L."/>
            <person name="Ma J."/>
        </authorList>
    </citation>
    <scope>NUCLEOTIDE SEQUENCE [LARGE SCALE GENOMIC DNA]</scope>
    <source>
        <strain evidence="2">JCM 18287</strain>
    </source>
</reference>
<gene>
    <name evidence="1" type="ORF">GCM10023315_27590</name>
</gene>
<dbReference type="EMBL" id="BAABJK010000009">
    <property type="protein sequence ID" value="GAA4975391.1"/>
    <property type="molecule type" value="Genomic_DNA"/>
</dbReference>
<protein>
    <recommendedName>
        <fullName evidence="3">SRPBCC family protein</fullName>
    </recommendedName>
</protein>
<proteinExistence type="predicted"/>
<name>A0ABP9HPB3_9FLAO</name>
<dbReference type="RefSeq" id="WP_345169934.1">
    <property type="nucleotide sequence ID" value="NZ_BAABJK010000009.1"/>
</dbReference>